<proteinExistence type="predicted"/>
<protein>
    <submittedName>
        <fullName evidence="2">Uncharacterized protein</fullName>
    </submittedName>
</protein>
<evidence type="ECO:0000313" key="3">
    <source>
        <dbReference type="Proteomes" id="UP000198531"/>
    </source>
</evidence>
<gene>
    <name evidence="2" type="ORF">SAMN04487947_2095</name>
</gene>
<keyword evidence="1" id="KW-0472">Membrane</keyword>
<feature type="transmembrane region" description="Helical" evidence="1">
    <location>
        <begin position="30"/>
        <end position="48"/>
    </location>
</feature>
<evidence type="ECO:0000256" key="1">
    <source>
        <dbReference type="SAM" id="Phobius"/>
    </source>
</evidence>
<feature type="transmembrane region" description="Helical" evidence="1">
    <location>
        <begin position="7"/>
        <end position="24"/>
    </location>
</feature>
<keyword evidence="1" id="KW-0812">Transmembrane</keyword>
<keyword evidence="3" id="KW-1185">Reference proteome</keyword>
<dbReference type="AlphaFoldDB" id="A0A1I6HHU8"/>
<sequence>MSYRTTLGWSLITSGLVTFLLAYLPYPSVYWGAGLLVLGVLIFLTRRIV</sequence>
<dbReference type="EMBL" id="FOYT01000002">
    <property type="protein sequence ID" value="SFR54051.1"/>
    <property type="molecule type" value="Genomic_DNA"/>
</dbReference>
<accession>A0A1I6HHU8</accession>
<keyword evidence="1" id="KW-1133">Transmembrane helix</keyword>
<name>A0A1I6HHU8_9EURY</name>
<reference evidence="3" key="1">
    <citation type="submission" date="2016-10" db="EMBL/GenBank/DDBJ databases">
        <authorList>
            <person name="Varghese N."/>
            <person name="Submissions S."/>
        </authorList>
    </citation>
    <scope>NUCLEOTIDE SEQUENCE [LARGE SCALE GENOMIC DNA]</scope>
    <source>
        <strain evidence="3">CGMCC 1.7736</strain>
    </source>
</reference>
<dbReference type="RefSeq" id="WP_177232593.1">
    <property type="nucleotide sequence ID" value="NZ_FOYT01000002.1"/>
</dbReference>
<dbReference type="Proteomes" id="UP000198531">
    <property type="component" value="Unassembled WGS sequence"/>
</dbReference>
<evidence type="ECO:0000313" key="2">
    <source>
        <dbReference type="EMBL" id="SFR54051.1"/>
    </source>
</evidence>
<dbReference type="OrthoDB" id="176983at2157"/>
<organism evidence="2 3">
    <name type="scientific">Halogeometricum rufum</name>
    <dbReference type="NCBI Taxonomy" id="553469"/>
    <lineage>
        <taxon>Archaea</taxon>
        <taxon>Methanobacteriati</taxon>
        <taxon>Methanobacteriota</taxon>
        <taxon>Stenosarchaea group</taxon>
        <taxon>Halobacteria</taxon>
        <taxon>Halobacteriales</taxon>
        <taxon>Haloferacaceae</taxon>
        <taxon>Halogeometricum</taxon>
    </lineage>
</organism>